<sequence>MAIEIERKFLVVGDAWRAEARRSERMAQGYLVGAAALEAGLARASVRVRIAGADARLNIKSATLGIERQEYELALPREDAERMLATLCDGVLEKIRHYVPVGGHTFEVDEFLGANAGLVVAELELPRADAAHPRPPWLGREVSAEARYYNVNLIRHPYARWSAAEREEPTAC</sequence>
<dbReference type="Pfam" id="PF01928">
    <property type="entry name" value="CYTH"/>
    <property type="match status" value="1"/>
</dbReference>
<dbReference type="CDD" id="cd07891">
    <property type="entry name" value="CYTH-like_CthTTM-like_1"/>
    <property type="match status" value="1"/>
</dbReference>
<dbReference type="InterPro" id="IPR033469">
    <property type="entry name" value="CYTH-like_dom_sf"/>
</dbReference>
<dbReference type="OrthoDB" id="9805588at2"/>
<dbReference type="Proteomes" id="UP000253740">
    <property type="component" value="Unassembled WGS sequence"/>
</dbReference>
<dbReference type="PIRSF" id="PIRSF016487">
    <property type="entry name" value="CYTH_UCP016487"/>
    <property type="match status" value="1"/>
</dbReference>
<dbReference type="SMART" id="SM01118">
    <property type="entry name" value="CYTH"/>
    <property type="match status" value="1"/>
</dbReference>
<dbReference type="RefSeq" id="WP_062533910.1">
    <property type="nucleotide sequence ID" value="NZ_DF970131.1"/>
</dbReference>
<feature type="domain" description="CYTH" evidence="2">
    <location>
        <begin position="2"/>
        <end position="155"/>
    </location>
</feature>
<gene>
    <name evidence="3" type="ORF">MBSD_0579</name>
    <name evidence="4" type="ORF">MBSD_n0024</name>
</gene>
<dbReference type="InterPro" id="IPR023577">
    <property type="entry name" value="CYTH_domain"/>
</dbReference>
<evidence type="ECO:0000256" key="1">
    <source>
        <dbReference type="PIRSR" id="PIRSR016487-1"/>
    </source>
</evidence>
<dbReference type="PANTHER" id="PTHR40114">
    <property type="entry name" value="SLR0698 PROTEIN"/>
    <property type="match status" value="1"/>
</dbReference>
<proteinExistence type="predicted"/>
<reference evidence="4" key="2">
    <citation type="submission" date="2015-08" db="EMBL/GenBank/DDBJ databases">
        <title>Complete DNA Sequence of Pseudomonas syringae pv. actinidiae, the Causal Agent of Kiwifruit Canker Disease.</title>
        <authorList>
            <person name="Rikkerink E.H.A."/>
            <person name="Fineran P.C."/>
        </authorList>
    </citation>
    <scope>NUCLEOTIDE SEQUENCE</scope>
    <source>
        <strain evidence="4">SkMP5</strain>
    </source>
</reference>
<reference evidence="3" key="1">
    <citation type="submission" date="2015-03" db="EMBL/GenBank/DDBJ databases">
        <title>Draft genome sequence of Mizugakiibacter sediminis skMP5.</title>
        <authorList>
            <person name="Watanabe T."/>
            <person name="Kojima H."/>
            <person name="Fukui M."/>
        </authorList>
    </citation>
    <scope>NUCLEOTIDE SEQUENCE</scope>
    <source>
        <strain evidence="3">SkMP5</strain>
    </source>
</reference>
<accession>A0A0K8QJU3</accession>
<dbReference type="SUPFAM" id="SSF55154">
    <property type="entry name" value="CYTH-like phosphatases"/>
    <property type="match status" value="1"/>
</dbReference>
<dbReference type="HOGENOM" id="CLU_109545_1_0_6"/>
<feature type="active site" description="Proton acceptor" evidence="1">
    <location>
        <position position="30"/>
    </location>
</feature>
<evidence type="ECO:0000313" key="3">
    <source>
        <dbReference type="EMBL" id="GAN44062.1"/>
    </source>
</evidence>
<evidence type="ECO:0000313" key="5">
    <source>
        <dbReference type="Proteomes" id="UP000253740"/>
    </source>
</evidence>
<dbReference type="EMBL" id="DF970131">
    <property type="protein sequence ID" value="GAP64742.1"/>
    <property type="molecule type" value="Genomic_DNA"/>
</dbReference>
<evidence type="ECO:0000313" key="4">
    <source>
        <dbReference type="EMBL" id="GAP64742.1"/>
    </source>
</evidence>
<dbReference type="PANTHER" id="PTHR40114:SF1">
    <property type="entry name" value="SLR0698 PROTEIN"/>
    <property type="match status" value="1"/>
</dbReference>
<protein>
    <recommendedName>
        <fullName evidence="2">CYTH domain-containing protein</fullName>
    </recommendedName>
</protein>
<keyword evidence="5" id="KW-1185">Reference proteome</keyword>
<dbReference type="STRING" id="1475481.GCA_000953855_00024"/>
<organism evidence="4">
    <name type="scientific">Mizugakiibacter sediminis</name>
    <dbReference type="NCBI Taxonomy" id="1475481"/>
    <lineage>
        <taxon>Bacteria</taxon>
        <taxon>Pseudomonadati</taxon>
        <taxon>Pseudomonadota</taxon>
        <taxon>Gammaproteobacteria</taxon>
        <taxon>Lysobacterales</taxon>
        <taxon>Rhodanobacteraceae</taxon>
        <taxon>Mizugakiibacter</taxon>
    </lineage>
</organism>
<name>A0A0K8QJU3_9GAMM</name>
<dbReference type="InterPro" id="IPR012042">
    <property type="entry name" value="NeuTTM/CthTTM-like"/>
</dbReference>
<dbReference type="Gene3D" id="2.40.320.10">
    <property type="entry name" value="Hypothetical Protein Pfu-838710-001"/>
    <property type="match status" value="1"/>
</dbReference>
<dbReference type="EMBL" id="DF952378">
    <property type="protein sequence ID" value="GAN44062.1"/>
    <property type="molecule type" value="Genomic_DNA"/>
</dbReference>
<dbReference type="PROSITE" id="PS51707">
    <property type="entry name" value="CYTH"/>
    <property type="match status" value="1"/>
</dbReference>
<evidence type="ECO:0000259" key="2">
    <source>
        <dbReference type="PROSITE" id="PS51707"/>
    </source>
</evidence>
<dbReference type="AlphaFoldDB" id="A0A0K8QJU3"/>